<proteinExistence type="predicted"/>
<sequence>MVSFLYKRGLYEKIIAKLRFFILTLYHVLPSLKCNKSAFLVPLHQTFLNFYHTC</sequence>
<evidence type="ECO:0000313" key="1">
    <source>
        <dbReference type="EMBL" id="DAF52648.1"/>
    </source>
</evidence>
<dbReference type="EMBL" id="BK032640">
    <property type="protein sequence ID" value="DAF52648.1"/>
    <property type="molecule type" value="Genomic_DNA"/>
</dbReference>
<reference evidence="1" key="1">
    <citation type="journal article" date="2021" name="Proc. Natl. Acad. Sci. U.S.A.">
        <title>A Catalog of Tens of Thousands of Viruses from Human Metagenomes Reveals Hidden Associations with Chronic Diseases.</title>
        <authorList>
            <person name="Tisza M.J."/>
            <person name="Buck C.B."/>
        </authorList>
    </citation>
    <scope>NUCLEOTIDE SEQUENCE</scope>
    <source>
        <strain evidence="1">CtnR613</strain>
    </source>
</reference>
<name>A0A8S5SNZ4_9CAUD</name>
<protein>
    <submittedName>
        <fullName evidence="1">Uncharacterized protein</fullName>
    </submittedName>
</protein>
<accession>A0A8S5SNZ4</accession>
<organism evidence="1">
    <name type="scientific">Siphoviridae sp. ctnR613</name>
    <dbReference type="NCBI Taxonomy" id="2827939"/>
    <lineage>
        <taxon>Viruses</taxon>
        <taxon>Duplodnaviria</taxon>
        <taxon>Heunggongvirae</taxon>
        <taxon>Uroviricota</taxon>
        <taxon>Caudoviricetes</taxon>
    </lineage>
</organism>